<accession>A0ABY1QHR5</accession>
<protein>
    <submittedName>
        <fullName evidence="1">Polysaccharide deacetylase</fullName>
    </submittedName>
</protein>
<dbReference type="SUPFAM" id="SSF88713">
    <property type="entry name" value="Glycoside hydrolase/deacetylase"/>
    <property type="match status" value="1"/>
</dbReference>
<evidence type="ECO:0000313" key="2">
    <source>
        <dbReference type="Proteomes" id="UP001158049"/>
    </source>
</evidence>
<dbReference type="CDD" id="cd10929">
    <property type="entry name" value="CE4_u5"/>
    <property type="match status" value="1"/>
</dbReference>
<organism evidence="1 2">
    <name type="scientific">Noviherbaspirillum suwonense</name>
    <dbReference type="NCBI Taxonomy" id="1224511"/>
    <lineage>
        <taxon>Bacteria</taxon>
        <taxon>Pseudomonadati</taxon>
        <taxon>Pseudomonadota</taxon>
        <taxon>Betaproteobacteria</taxon>
        <taxon>Burkholderiales</taxon>
        <taxon>Oxalobacteraceae</taxon>
        <taxon>Noviherbaspirillum</taxon>
    </lineage>
</organism>
<gene>
    <name evidence="1" type="ORF">SAMN06295970_116124</name>
</gene>
<name>A0ABY1QHR5_9BURK</name>
<comment type="caution">
    <text evidence="1">The sequence shown here is derived from an EMBL/GenBank/DDBJ whole genome shotgun (WGS) entry which is preliminary data.</text>
</comment>
<dbReference type="Proteomes" id="UP001158049">
    <property type="component" value="Unassembled WGS sequence"/>
</dbReference>
<sequence>MSTFVISLDFELFWGVADIAAIKDYGPNVDGEWEAVPAMLSLFRRYRVNATWATVGMLMCRDFEQWRALRPDIMPAYRNPALSAYRHADMARSHPRLFFGRPLVQRILETPGQELASHTYSHYLCNEEGAAPDQFAADMRLAAEVAGELGVRLQSLVLPRNQVHADYLDTLDKSGIEVFRGNSDHWLYRNGHAAPGGLAGRAVRLADAWLPLRCATSKAGAAAGRLVNVPASMFLRPWSRPLARIEPLRLRRLREAMTDAARSDGMFHLWWHPHNFGVNQAENMRVLEAVLQHYAMLRGEYGMASMTMREFAKSQVGMVEAHA</sequence>
<keyword evidence="2" id="KW-1185">Reference proteome</keyword>
<reference evidence="1 2" key="1">
    <citation type="submission" date="2017-05" db="EMBL/GenBank/DDBJ databases">
        <authorList>
            <person name="Varghese N."/>
            <person name="Submissions S."/>
        </authorList>
    </citation>
    <scope>NUCLEOTIDE SEQUENCE [LARGE SCALE GENOMIC DNA]</scope>
    <source>
        <strain evidence="1 2">DSM 26001</strain>
    </source>
</reference>
<evidence type="ECO:0000313" key="1">
    <source>
        <dbReference type="EMBL" id="SMP70953.1"/>
    </source>
</evidence>
<dbReference type="EMBL" id="FXUL01000016">
    <property type="protein sequence ID" value="SMP70953.1"/>
    <property type="molecule type" value="Genomic_DNA"/>
</dbReference>
<dbReference type="RefSeq" id="WP_283443893.1">
    <property type="nucleotide sequence ID" value="NZ_FXUL01000016.1"/>
</dbReference>
<proteinExistence type="predicted"/>
<dbReference type="InterPro" id="IPR011330">
    <property type="entry name" value="Glyco_hydro/deAcase_b/a-brl"/>
</dbReference>
<dbReference type="Gene3D" id="3.20.20.370">
    <property type="entry name" value="Glycoside hydrolase/deacetylase"/>
    <property type="match status" value="1"/>
</dbReference>